<evidence type="ECO:0000313" key="2">
    <source>
        <dbReference type="EMBL" id="KAF9469450.1"/>
    </source>
</evidence>
<reference evidence="2" key="1">
    <citation type="submission" date="2020-11" db="EMBL/GenBank/DDBJ databases">
        <authorList>
            <consortium name="DOE Joint Genome Institute"/>
            <person name="Ahrendt S."/>
            <person name="Riley R."/>
            <person name="Andreopoulos W."/>
            <person name="Labutti K."/>
            <person name="Pangilinan J."/>
            <person name="Ruiz-Duenas F.J."/>
            <person name="Barrasa J.M."/>
            <person name="Sanchez-Garcia M."/>
            <person name="Camarero S."/>
            <person name="Miyauchi S."/>
            <person name="Serrano A."/>
            <person name="Linde D."/>
            <person name="Babiker R."/>
            <person name="Drula E."/>
            <person name="Ayuso-Fernandez I."/>
            <person name="Pacheco R."/>
            <person name="Padilla G."/>
            <person name="Ferreira P."/>
            <person name="Barriuso J."/>
            <person name="Kellner H."/>
            <person name="Castanera R."/>
            <person name="Alfaro M."/>
            <person name="Ramirez L."/>
            <person name="Pisabarro A.G."/>
            <person name="Kuo A."/>
            <person name="Tritt A."/>
            <person name="Lipzen A."/>
            <person name="He G."/>
            <person name="Yan M."/>
            <person name="Ng V."/>
            <person name="Cullen D."/>
            <person name="Martin F."/>
            <person name="Rosso M.-N."/>
            <person name="Henrissat B."/>
            <person name="Hibbett D."/>
            <person name="Martinez A.T."/>
            <person name="Grigoriev I.V."/>
        </authorList>
    </citation>
    <scope>NUCLEOTIDE SEQUENCE</scope>
    <source>
        <strain evidence="2">CBS 247.69</strain>
    </source>
</reference>
<name>A0A9P6CPP9_9AGAR</name>
<feature type="region of interest" description="Disordered" evidence="1">
    <location>
        <begin position="1"/>
        <end position="105"/>
    </location>
</feature>
<dbReference type="Proteomes" id="UP000807353">
    <property type="component" value="Unassembled WGS sequence"/>
</dbReference>
<keyword evidence="3" id="KW-1185">Reference proteome</keyword>
<evidence type="ECO:0000256" key="1">
    <source>
        <dbReference type="SAM" id="MobiDB-lite"/>
    </source>
</evidence>
<dbReference type="AlphaFoldDB" id="A0A9P6CPP9"/>
<evidence type="ECO:0000313" key="3">
    <source>
        <dbReference type="Proteomes" id="UP000807353"/>
    </source>
</evidence>
<feature type="compositionally biased region" description="Pro residues" evidence="1">
    <location>
        <begin position="72"/>
        <end position="91"/>
    </location>
</feature>
<accession>A0A9P6CPP9</accession>
<comment type="caution">
    <text evidence="2">The sequence shown here is derived from an EMBL/GenBank/DDBJ whole genome shotgun (WGS) entry which is preliminary data.</text>
</comment>
<sequence>MPLRSWVPPGPSPMPDEDLSLNPVPVSGESESLPCHLRRVTTPTPTSAPDLDPWVGPKRRASTSWPSSRTVPSPPQSCPLVPTPAPTPPPGGLSDPAPKINSPSNFSASFCPFHNPLSSPPSSSSES</sequence>
<protein>
    <submittedName>
        <fullName evidence="2">Uncharacterized protein</fullName>
    </submittedName>
</protein>
<proteinExistence type="predicted"/>
<organism evidence="2 3">
    <name type="scientific">Collybia nuda</name>
    <dbReference type="NCBI Taxonomy" id="64659"/>
    <lineage>
        <taxon>Eukaryota</taxon>
        <taxon>Fungi</taxon>
        <taxon>Dikarya</taxon>
        <taxon>Basidiomycota</taxon>
        <taxon>Agaricomycotina</taxon>
        <taxon>Agaricomycetes</taxon>
        <taxon>Agaricomycetidae</taxon>
        <taxon>Agaricales</taxon>
        <taxon>Tricholomatineae</taxon>
        <taxon>Clitocybaceae</taxon>
        <taxon>Collybia</taxon>
    </lineage>
</organism>
<dbReference type="EMBL" id="MU150230">
    <property type="protein sequence ID" value="KAF9469450.1"/>
    <property type="molecule type" value="Genomic_DNA"/>
</dbReference>
<feature type="compositionally biased region" description="Polar residues" evidence="1">
    <location>
        <begin position="62"/>
        <end position="71"/>
    </location>
</feature>
<gene>
    <name evidence="2" type="ORF">BDZ94DRAFT_1244497</name>
</gene>